<dbReference type="InterPro" id="IPR046373">
    <property type="entry name" value="Acyl-CoA_Oxase/DH_mid-dom_sf"/>
</dbReference>
<dbReference type="PROSITE" id="PS00072">
    <property type="entry name" value="ACYL_COA_DH_1"/>
    <property type="match status" value="1"/>
</dbReference>
<comment type="cofactor">
    <cofactor evidence="1 5">
        <name>FAD</name>
        <dbReference type="ChEBI" id="CHEBI:57692"/>
    </cofactor>
</comment>
<dbReference type="SUPFAM" id="SSF47203">
    <property type="entry name" value="Acyl-CoA dehydrogenase C-terminal domain-like"/>
    <property type="match status" value="1"/>
</dbReference>
<evidence type="ECO:0000256" key="1">
    <source>
        <dbReference type="ARBA" id="ARBA00001974"/>
    </source>
</evidence>
<evidence type="ECO:0000256" key="3">
    <source>
        <dbReference type="ARBA" id="ARBA00022630"/>
    </source>
</evidence>
<dbReference type="Gene3D" id="1.20.140.10">
    <property type="entry name" value="Butyryl-CoA Dehydrogenase, subunit A, domain 3"/>
    <property type="match status" value="1"/>
</dbReference>
<name>A0ABV3TYQ8_9GAMM</name>
<evidence type="ECO:0000313" key="9">
    <source>
        <dbReference type="EMBL" id="MEX1666757.1"/>
    </source>
</evidence>
<sequence length="386" mass="43589">MRNFTEEQNYFRESVRKFFETEVAPHVKQARINGIFDRELFRKAGEQGFLLIWADEKYGGMGDKDFRWEQIFIEEAFRAGCAELFLTVHSRLVGPYLGNFATEEQKQRWLPKCISGESILAVAMTEPDAGSDLAGMRTTLVDAGDHFVLNGSKIYISNGINSDLVIVAAKSDPDNNPHAMTLVVVERGMEGFERGRNLEKMGLHAQDTAELFFSDVKIPKENMLGQRDMGFVHLMQGLAEERLISAVGSVANARVAFNLTRDYVMQRKVFGKPLSKMQNTQFKMAEMEAEIDVLEVYIDHCVQLSNTDLLSAEKAAVAKLQASEIEWKMLDLGVQLHGGNGYMAEYEICQMFQNSRINRILAGSSEIMKLIIGRRIFSESYSSNMD</sequence>
<dbReference type="Pfam" id="PF02771">
    <property type="entry name" value="Acyl-CoA_dh_N"/>
    <property type="match status" value="1"/>
</dbReference>
<feature type="domain" description="Acyl-CoA dehydrogenase/oxidase N-terminal" evidence="8">
    <location>
        <begin position="5"/>
        <end position="117"/>
    </location>
</feature>
<protein>
    <submittedName>
        <fullName evidence="9">Acyl-CoA dehydrogenase family protein</fullName>
    </submittedName>
</protein>
<keyword evidence="10" id="KW-1185">Reference proteome</keyword>
<gene>
    <name evidence="9" type="ORF">AB4875_14775</name>
</gene>
<dbReference type="InterPro" id="IPR006089">
    <property type="entry name" value="Acyl-CoA_DH_CS"/>
</dbReference>
<dbReference type="InterPro" id="IPR006091">
    <property type="entry name" value="Acyl-CoA_Oxase/DH_mid-dom"/>
</dbReference>
<evidence type="ECO:0000259" key="6">
    <source>
        <dbReference type="Pfam" id="PF00441"/>
    </source>
</evidence>
<feature type="domain" description="Acyl-CoA oxidase/dehydrogenase middle" evidence="7">
    <location>
        <begin position="121"/>
        <end position="216"/>
    </location>
</feature>
<evidence type="ECO:0000313" key="10">
    <source>
        <dbReference type="Proteomes" id="UP001557484"/>
    </source>
</evidence>
<dbReference type="InterPro" id="IPR009100">
    <property type="entry name" value="AcylCoA_DH/oxidase_NM_dom_sf"/>
</dbReference>
<dbReference type="Pfam" id="PF02770">
    <property type="entry name" value="Acyl-CoA_dh_M"/>
    <property type="match status" value="1"/>
</dbReference>
<keyword evidence="3 5" id="KW-0285">Flavoprotein</keyword>
<dbReference type="Proteomes" id="UP001557484">
    <property type="component" value="Unassembled WGS sequence"/>
</dbReference>
<keyword evidence="4 5" id="KW-0274">FAD</keyword>
<comment type="caution">
    <text evidence="9">The sequence shown here is derived from an EMBL/GenBank/DDBJ whole genome shotgun (WGS) entry which is preliminary data.</text>
</comment>
<dbReference type="RefSeq" id="WP_368376827.1">
    <property type="nucleotide sequence ID" value="NZ_JBFRYB010000001.1"/>
</dbReference>
<accession>A0ABV3TYQ8</accession>
<evidence type="ECO:0000256" key="2">
    <source>
        <dbReference type="ARBA" id="ARBA00009347"/>
    </source>
</evidence>
<dbReference type="InterPro" id="IPR036250">
    <property type="entry name" value="AcylCo_DH-like_C"/>
</dbReference>
<dbReference type="InterPro" id="IPR013786">
    <property type="entry name" value="AcylCoA_DH/ox_N"/>
</dbReference>
<dbReference type="SUPFAM" id="SSF56645">
    <property type="entry name" value="Acyl-CoA dehydrogenase NM domain-like"/>
    <property type="match status" value="1"/>
</dbReference>
<keyword evidence="5" id="KW-0560">Oxidoreductase</keyword>
<dbReference type="Pfam" id="PF00441">
    <property type="entry name" value="Acyl-CoA_dh_1"/>
    <property type="match status" value="1"/>
</dbReference>
<organism evidence="9 10">
    <name type="scientific">Zhongshania arctica</name>
    <dbReference type="NCBI Taxonomy" id="3238302"/>
    <lineage>
        <taxon>Bacteria</taxon>
        <taxon>Pseudomonadati</taxon>
        <taxon>Pseudomonadota</taxon>
        <taxon>Gammaproteobacteria</taxon>
        <taxon>Cellvibrionales</taxon>
        <taxon>Spongiibacteraceae</taxon>
        <taxon>Zhongshania</taxon>
    </lineage>
</organism>
<evidence type="ECO:0000256" key="5">
    <source>
        <dbReference type="RuleBase" id="RU362125"/>
    </source>
</evidence>
<comment type="similarity">
    <text evidence="2 5">Belongs to the acyl-CoA dehydrogenase family.</text>
</comment>
<dbReference type="PANTHER" id="PTHR43884:SF12">
    <property type="entry name" value="ISOVALERYL-COA DEHYDROGENASE, MITOCHONDRIAL-RELATED"/>
    <property type="match status" value="1"/>
</dbReference>
<evidence type="ECO:0000259" key="8">
    <source>
        <dbReference type="Pfam" id="PF02771"/>
    </source>
</evidence>
<dbReference type="InterPro" id="IPR009075">
    <property type="entry name" value="AcylCo_DH/oxidase_C"/>
</dbReference>
<dbReference type="InterPro" id="IPR037069">
    <property type="entry name" value="AcylCoA_DH/ox_N_sf"/>
</dbReference>
<reference evidence="9 10" key="1">
    <citation type="journal article" date="2011" name="Int. J. Syst. Evol. Microbiol.">
        <title>Zhongshania antarctica gen. nov., sp. nov. and Zhongshania guokunii sp. nov., gammaproteobacteria respectively isolated from coastal attached (fast) ice and surface seawater of the Antarctic.</title>
        <authorList>
            <person name="Li H.J."/>
            <person name="Zhang X.Y."/>
            <person name="Chen C.X."/>
            <person name="Zhang Y.J."/>
            <person name="Gao Z.M."/>
            <person name="Yu Y."/>
            <person name="Chen X.L."/>
            <person name="Chen B."/>
            <person name="Zhang Y.Z."/>
        </authorList>
    </citation>
    <scope>NUCLEOTIDE SEQUENCE [LARGE SCALE GENOMIC DNA]</scope>
    <source>
        <strain evidence="9 10">R06B22</strain>
    </source>
</reference>
<dbReference type="PANTHER" id="PTHR43884">
    <property type="entry name" value="ACYL-COA DEHYDROGENASE"/>
    <property type="match status" value="1"/>
</dbReference>
<feature type="domain" description="Acyl-CoA dehydrogenase/oxidase C-terminal" evidence="6">
    <location>
        <begin position="229"/>
        <end position="376"/>
    </location>
</feature>
<evidence type="ECO:0000259" key="7">
    <source>
        <dbReference type="Pfam" id="PF02770"/>
    </source>
</evidence>
<dbReference type="Gene3D" id="1.10.540.10">
    <property type="entry name" value="Acyl-CoA dehydrogenase/oxidase, N-terminal domain"/>
    <property type="match status" value="1"/>
</dbReference>
<dbReference type="Gene3D" id="2.40.110.10">
    <property type="entry name" value="Butyryl-CoA Dehydrogenase, subunit A, domain 2"/>
    <property type="match status" value="1"/>
</dbReference>
<evidence type="ECO:0000256" key="4">
    <source>
        <dbReference type="ARBA" id="ARBA00022827"/>
    </source>
</evidence>
<dbReference type="EMBL" id="JBFRYB010000001">
    <property type="protein sequence ID" value="MEX1666757.1"/>
    <property type="molecule type" value="Genomic_DNA"/>
</dbReference>
<proteinExistence type="inferred from homology"/>